<reference evidence="1" key="2">
    <citation type="submission" date="2019-01" db="EMBL/GenBank/DDBJ databases">
        <authorList>
            <consortium name="NCBI Pathogen Detection Project"/>
        </authorList>
    </citation>
    <scope>NUCLEOTIDE SEQUENCE</scope>
    <source>
        <strain evidence="1">BCW_3452</strain>
    </source>
</reference>
<accession>A0A8H9K5D0</accession>
<organism evidence="1">
    <name type="scientific">Vibrio vulnificus</name>
    <dbReference type="NCBI Taxonomy" id="672"/>
    <lineage>
        <taxon>Bacteria</taxon>
        <taxon>Pseudomonadati</taxon>
        <taxon>Pseudomonadota</taxon>
        <taxon>Gammaproteobacteria</taxon>
        <taxon>Vibrionales</taxon>
        <taxon>Vibrionaceae</taxon>
        <taxon>Vibrio</taxon>
    </lineage>
</organism>
<proteinExistence type="predicted"/>
<name>A0A8H9K5D0_VIBVL</name>
<reference evidence="1" key="1">
    <citation type="journal article" date="2018" name="Genome Biol.">
        <title>SKESA: strategic k-mer extension for scrupulous assemblies.</title>
        <authorList>
            <person name="Souvorov A."/>
            <person name="Agarwala R."/>
            <person name="Lipman D.J."/>
        </authorList>
    </citation>
    <scope>NUCLEOTIDE SEQUENCE</scope>
    <source>
        <strain evidence="1">BCW_3452</strain>
    </source>
</reference>
<evidence type="ECO:0000313" key="1">
    <source>
        <dbReference type="EMBL" id="HAS8538191.1"/>
    </source>
</evidence>
<dbReference type="Proteomes" id="UP000863257">
    <property type="component" value="Unassembled WGS sequence"/>
</dbReference>
<comment type="caution">
    <text evidence="1">The sequence shown here is derived from an EMBL/GenBank/DDBJ whole genome shotgun (WGS) entry which is preliminary data.</text>
</comment>
<protein>
    <submittedName>
        <fullName evidence="1">Uncharacterized protein</fullName>
    </submittedName>
</protein>
<sequence>MKPQVFKKAKQTIVVAETPLEAIIEHTNQTRIPQLINGEHRSNLIDMITPHYNIEGAYLCPIIEHQSSLILWKDLDRHAGRKISHMINHPYVDTFETDFTVATPLNDSCYIVTSAQHEPMPLTYFRQRSPSDFGMYLEEIENKLCDKYCVPRGEFNKTIELMSKETIKESELIEIFRGQTPDEKSPPMGALAAAHYILRHFDYRNIIRDINRENEK</sequence>
<gene>
    <name evidence="1" type="ORF">I7730_00060</name>
</gene>
<dbReference type="AlphaFoldDB" id="A0A8H9K5D0"/>
<dbReference type="EMBL" id="DACRBY010000001">
    <property type="protein sequence ID" value="HAS8538191.1"/>
    <property type="molecule type" value="Genomic_DNA"/>
</dbReference>